<protein>
    <submittedName>
        <fullName evidence="1">Uncharacterized protein</fullName>
    </submittedName>
</protein>
<sequence length="64" mass="7392">MPRTDKQEEPKSQIDKFRDAARKLKVDQSDAAFEASVNKIAHTPKLTAEQIKELVRRKREQTKG</sequence>
<accession>A0A562N4F8</accession>
<dbReference type="Proteomes" id="UP000317122">
    <property type="component" value="Unassembled WGS sequence"/>
</dbReference>
<reference evidence="1 2" key="1">
    <citation type="journal article" date="2015" name="Stand. Genomic Sci.">
        <title>Genomic Encyclopedia of Bacterial and Archaeal Type Strains, Phase III: the genomes of soil and plant-associated and newly described type strains.</title>
        <authorList>
            <person name="Whitman W.B."/>
            <person name="Woyke T."/>
            <person name="Klenk H.P."/>
            <person name="Zhou Y."/>
            <person name="Lilburn T.G."/>
            <person name="Beck B.J."/>
            <person name="De Vos P."/>
            <person name="Vandamme P."/>
            <person name="Eisen J.A."/>
            <person name="Garrity G."/>
            <person name="Hugenholtz P."/>
            <person name="Kyrpides N.C."/>
        </authorList>
    </citation>
    <scope>NUCLEOTIDE SEQUENCE [LARGE SCALE GENOMIC DNA]</scope>
    <source>
        <strain evidence="1 2">CGMCC 1.2546</strain>
    </source>
</reference>
<proteinExistence type="predicted"/>
<comment type="caution">
    <text evidence="1">The sequence shown here is derived from an EMBL/GenBank/DDBJ whole genome shotgun (WGS) entry which is preliminary data.</text>
</comment>
<evidence type="ECO:0000313" key="2">
    <source>
        <dbReference type="Proteomes" id="UP000317122"/>
    </source>
</evidence>
<dbReference type="EMBL" id="VLKT01000048">
    <property type="protein sequence ID" value="TWI26741.1"/>
    <property type="molecule type" value="Genomic_DNA"/>
</dbReference>
<dbReference type="AlphaFoldDB" id="A0A562N4F8"/>
<gene>
    <name evidence="1" type="ORF">IQ26_05918</name>
</gene>
<name>A0A562N4F8_9HYPH</name>
<organism evidence="1 2">
    <name type="scientific">Mesorhizobium tianshanense</name>
    <dbReference type="NCBI Taxonomy" id="39844"/>
    <lineage>
        <taxon>Bacteria</taxon>
        <taxon>Pseudomonadati</taxon>
        <taxon>Pseudomonadota</taxon>
        <taxon>Alphaproteobacteria</taxon>
        <taxon>Hyphomicrobiales</taxon>
        <taxon>Phyllobacteriaceae</taxon>
        <taxon>Mesorhizobium</taxon>
    </lineage>
</organism>
<keyword evidence="2" id="KW-1185">Reference proteome</keyword>
<evidence type="ECO:0000313" key="1">
    <source>
        <dbReference type="EMBL" id="TWI26741.1"/>
    </source>
</evidence>